<dbReference type="EMBL" id="VSSQ01130049">
    <property type="protein sequence ID" value="MPN57913.1"/>
    <property type="molecule type" value="Genomic_DNA"/>
</dbReference>
<comment type="caution">
    <text evidence="1">The sequence shown here is derived from an EMBL/GenBank/DDBJ whole genome shotgun (WGS) entry which is preliminary data.</text>
</comment>
<evidence type="ECO:0000313" key="1">
    <source>
        <dbReference type="EMBL" id="MPN57913.1"/>
    </source>
</evidence>
<reference evidence="1" key="1">
    <citation type="submission" date="2019-08" db="EMBL/GenBank/DDBJ databases">
        <authorList>
            <person name="Kucharzyk K."/>
            <person name="Murdoch R.W."/>
            <person name="Higgins S."/>
            <person name="Loffler F."/>
        </authorList>
    </citation>
    <scope>NUCLEOTIDE SEQUENCE</scope>
</reference>
<sequence length="139" mass="15595">MGECLGNVAFDHLHDCMVYFGFVPNFGFAFGRMNVEINQLGINVDEQVTVGVGPARQHAAITVSDRLHQCKLIDCPVVDIDFYVGPVRPPIRWRGRHRIQAKFSSLFGKFDSFGGNHVWIARQGVEYPLFPGGGRQIDF</sequence>
<name>A0A645JEC7_9ZZZZ</name>
<dbReference type="AlphaFoldDB" id="A0A645JEC7"/>
<accession>A0A645JEC7</accession>
<gene>
    <name evidence="1" type="ORF">SDC9_205609</name>
</gene>
<protein>
    <submittedName>
        <fullName evidence="1">Uncharacterized protein</fullName>
    </submittedName>
</protein>
<organism evidence="1">
    <name type="scientific">bioreactor metagenome</name>
    <dbReference type="NCBI Taxonomy" id="1076179"/>
    <lineage>
        <taxon>unclassified sequences</taxon>
        <taxon>metagenomes</taxon>
        <taxon>ecological metagenomes</taxon>
    </lineage>
</organism>
<proteinExistence type="predicted"/>